<dbReference type="InterPro" id="IPR023393">
    <property type="entry name" value="START-like_dom_sf"/>
</dbReference>
<keyword evidence="1" id="KW-1133">Transmembrane helix</keyword>
<evidence type="ECO:0000256" key="1">
    <source>
        <dbReference type="SAM" id="Phobius"/>
    </source>
</evidence>
<dbReference type="EMBL" id="LQRT01000002">
    <property type="protein sequence ID" value="KZS42666.1"/>
    <property type="molecule type" value="Genomic_DNA"/>
</dbReference>
<dbReference type="SUPFAM" id="SSF55961">
    <property type="entry name" value="Bet v1-like"/>
    <property type="match status" value="1"/>
</dbReference>
<comment type="caution">
    <text evidence="2">The sequence shown here is derived from an EMBL/GenBank/DDBJ whole genome shotgun (WGS) entry which is preliminary data.</text>
</comment>
<keyword evidence="3" id="KW-1185">Reference proteome</keyword>
<dbReference type="Pfam" id="PF10604">
    <property type="entry name" value="Polyketide_cyc2"/>
    <property type="match status" value="1"/>
</dbReference>
<keyword evidence="1" id="KW-0812">Transmembrane</keyword>
<protein>
    <submittedName>
        <fullName evidence="2">Polyketide cyclase</fullName>
    </submittedName>
</protein>
<proteinExistence type="predicted"/>
<organism evidence="2 3">
    <name type="scientific">Aquimarina aggregata</name>
    <dbReference type="NCBI Taxonomy" id="1642818"/>
    <lineage>
        <taxon>Bacteria</taxon>
        <taxon>Pseudomonadati</taxon>
        <taxon>Bacteroidota</taxon>
        <taxon>Flavobacteriia</taxon>
        <taxon>Flavobacteriales</taxon>
        <taxon>Flavobacteriaceae</taxon>
        <taxon>Aquimarina</taxon>
    </lineage>
</organism>
<keyword evidence="1" id="KW-0472">Membrane</keyword>
<dbReference type="Proteomes" id="UP000076715">
    <property type="component" value="Unassembled WGS sequence"/>
</dbReference>
<dbReference type="OrthoDB" id="9807923at2"/>
<feature type="transmembrane region" description="Helical" evidence="1">
    <location>
        <begin position="7"/>
        <end position="26"/>
    </location>
</feature>
<dbReference type="InterPro" id="IPR019587">
    <property type="entry name" value="Polyketide_cyclase/dehydratase"/>
</dbReference>
<evidence type="ECO:0000313" key="2">
    <source>
        <dbReference type="EMBL" id="KZS42666.1"/>
    </source>
</evidence>
<dbReference type="Gene3D" id="3.30.530.20">
    <property type="match status" value="1"/>
</dbReference>
<dbReference type="CDD" id="cd07818">
    <property type="entry name" value="SRPBCC_1"/>
    <property type="match status" value="1"/>
</dbReference>
<evidence type="ECO:0000313" key="3">
    <source>
        <dbReference type="Proteomes" id="UP000076715"/>
    </source>
</evidence>
<sequence>MKILKKVIIALIGIIIIALVAAIFVSKEVVYEKTIRINAPIDVVWEHVNSLSDLDAWSPWNEYDPNMKKELTGTDGAIGAKASWDSDVEEVGKGSQTIAKIEVPNLLETDLKFYEPYESEAKGYIKLKKDSNATEVTWGFESEMSYPFNLMNLFTDMESLMGKDWNKGLEKLKNLCEN</sequence>
<name>A0A163CQR4_9FLAO</name>
<accession>A0A163CQR4</accession>
<gene>
    <name evidence="2" type="ORF">AWE51_04245</name>
</gene>
<dbReference type="AlphaFoldDB" id="A0A163CQR4"/>
<reference evidence="2 3" key="1">
    <citation type="submission" date="2016-01" db="EMBL/GenBank/DDBJ databases">
        <title>The draft genome sequence of Aquimarina sp. RZW4-3-2.</title>
        <authorList>
            <person name="Wang Y."/>
        </authorList>
    </citation>
    <scope>NUCLEOTIDE SEQUENCE [LARGE SCALE GENOMIC DNA]</scope>
    <source>
        <strain evidence="2 3">RZW4-3-2</strain>
    </source>
</reference>
<dbReference type="RefSeq" id="WP_066310812.1">
    <property type="nucleotide sequence ID" value="NZ_CANLSS010000021.1"/>
</dbReference>